<protein>
    <submittedName>
        <fullName evidence="1">Uncharacterized protein</fullName>
    </submittedName>
</protein>
<accession>A0A0D0ABU8</accession>
<proteinExistence type="predicted"/>
<organism evidence="1 2">
    <name type="scientific">Suillus luteus UH-Slu-Lm8-n1</name>
    <dbReference type="NCBI Taxonomy" id="930992"/>
    <lineage>
        <taxon>Eukaryota</taxon>
        <taxon>Fungi</taxon>
        <taxon>Dikarya</taxon>
        <taxon>Basidiomycota</taxon>
        <taxon>Agaricomycotina</taxon>
        <taxon>Agaricomycetes</taxon>
        <taxon>Agaricomycetidae</taxon>
        <taxon>Boletales</taxon>
        <taxon>Suillineae</taxon>
        <taxon>Suillaceae</taxon>
        <taxon>Suillus</taxon>
    </lineage>
</organism>
<name>A0A0D0ABU8_9AGAM</name>
<reference evidence="2" key="2">
    <citation type="submission" date="2015-01" db="EMBL/GenBank/DDBJ databases">
        <title>Evolutionary Origins and Diversification of the Mycorrhizal Mutualists.</title>
        <authorList>
            <consortium name="DOE Joint Genome Institute"/>
            <consortium name="Mycorrhizal Genomics Consortium"/>
            <person name="Kohler A."/>
            <person name="Kuo A."/>
            <person name="Nagy L.G."/>
            <person name="Floudas D."/>
            <person name="Copeland A."/>
            <person name="Barry K.W."/>
            <person name="Cichocki N."/>
            <person name="Veneault-Fourrey C."/>
            <person name="LaButti K."/>
            <person name="Lindquist E.A."/>
            <person name="Lipzen A."/>
            <person name="Lundell T."/>
            <person name="Morin E."/>
            <person name="Murat C."/>
            <person name="Riley R."/>
            <person name="Ohm R."/>
            <person name="Sun H."/>
            <person name="Tunlid A."/>
            <person name="Henrissat B."/>
            <person name="Grigoriev I.V."/>
            <person name="Hibbett D.S."/>
            <person name="Martin F."/>
        </authorList>
    </citation>
    <scope>NUCLEOTIDE SEQUENCE [LARGE SCALE GENOMIC DNA]</scope>
    <source>
        <strain evidence="2">UH-Slu-Lm8-n1</strain>
    </source>
</reference>
<keyword evidence="2" id="KW-1185">Reference proteome</keyword>
<dbReference type="AlphaFoldDB" id="A0A0D0ABU8"/>
<dbReference type="EMBL" id="KN835614">
    <property type="protein sequence ID" value="KIK35529.1"/>
    <property type="molecule type" value="Genomic_DNA"/>
</dbReference>
<dbReference type="HOGENOM" id="CLU_1687884_0_0_1"/>
<reference evidence="1 2" key="1">
    <citation type="submission" date="2014-04" db="EMBL/GenBank/DDBJ databases">
        <authorList>
            <consortium name="DOE Joint Genome Institute"/>
            <person name="Kuo A."/>
            <person name="Ruytinx J."/>
            <person name="Rineau F."/>
            <person name="Colpaert J."/>
            <person name="Kohler A."/>
            <person name="Nagy L.G."/>
            <person name="Floudas D."/>
            <person name="Copeland A."/>
            <person name="Barry K.W."/>
            <person name="Cichocki N."/>
            <person name="Veneault-Fourrey C."/>
            <person name="LaButti K."/>
            <person name="Lindquist E.A."/>
            <person name="Lipzen A."/>
            <person name="Lundell T."/>
            <person name="Morin E."/>
            <person name="Murat C."/>
            <person name="Sun H."/>
            <person name="Tunlid A."/>
            <person name="Henrissat B."/>
            <person name="Grigoriev I.V."/>
            <person name="Hibbett D.S."/>
            <person name="Martin F."/>
            <person name="Nordberg H.P."/>
            <person name="Cantor M.N."/>
            <person name="Hua S.X."/>
        </authorList>
    </citation>
    <scope>NUCLEOTIDE SEQUENCE [LARGE SCALE GENOMIC DNA]</scope>
    <source>
        <strain evidence="1 2">UH-Slu-Lm8-n1</strain>
    </source>
</reference>
<evidence type="ECO:0000313" key="1">
    <source>
        <dbReference type="EMBL" id="KIK35529.1"/>
    </source>
</evidence>
<evidence type="ECO:0000313" key="2">
    <source>
        <dbReference type="Proteomes" id="UP000054485"/>
    </source>
</evidence>
<gene>
    <name evidence="1" type="ORF">CY34DRAFT_569406</name>
</gene>
<sequence>MLESRQGSLPGIIKGCRAPSIYIYTGKNASGRFVDLLCRIRSTGLGAPRAVLHRVPARQCLFFRPCDLSNNLLDVSRTESSLKAGTRCFHLGSPPLTSEVHELLQVNSPSQTQLRRILPLCPAPLMLIIILTVWCVDTSNAPVRGTHSFRLESRRV</sequence>
<dbReference type="Proteomes" id="UP000054485">
    <property type="component" value="Unassembled WGS sequence"/>
</dbReference>
<dbReference type="InParanoid" id="A0A0D0ABU8"/>